<evidence type="ECO:0000313" key="4">
    <source>
        <dbReference type="Proteomes" id="UP000239352"/>
    </source>
</evidence>
<keyword evidence="2" id="KW-0472">Membrane</keyword>
<feature type="transmembrane region" description="Helical" evidence="2">
    <location>
        <begin position="12"/>
        <end position="34"/>
    </location>
</feature>
<comment type="caution">
    <text evidence="3">The sequence shown here is derived from an EMBL/GenBank/DDBJ whole genome shotgun (WGS) entry which is preliminary data.</text>
</comment>
<feature type="region of interest" description="Disordered" evidence="1">
    <location>
        <begin position="54"/>
        <end position="208"/>
    </location>
</feature>
<keyword evidence="4" id="KW-1185">Reference proteome</keyword>
<proteinExistence type="predicted"/>
<feature type="compositionally biased region" description="Basic and acidic residues" evidence="1">
    <location>
        <begin position="162"/>
        <end position="188"/>
    </location>
</feature>
<sequence length="208" mass="22325">MTSLFPVGWHPLRLGLAALCGALVTALPAVILLVRARRRNTRLRRQLARLTTSTALLTGTGRNGQPRRIGAEHEPDTDPSEKSPAQHAEAPPRQPDPGSSPPPAPRDPVEQETVPDALRTPAPQADPVGGESGGALGGEHPIGRDGAQQPTGDEARFGSQEIAERFRREYAAAMDDSRQRLEELRTRLTGELGARGTEQSSDDQRSTS</sequence>
<reference evidence="3 4" key="1">
    <citation type="submission" date="2018-03" db="EMBL/GenBank/DDBJ databases">
        <title>Actinopolyspora mortivallis from Sahara, screening for active biomolecules.</title>
        <authorList>
            <person name="Selama O."/>
            <person name="Wellington E.M.H."/>
            <person name="Hacene H."/>
        </authorList>
    </citation>
    <scope>NUCLEOTIDE SEQUENCE [LARGE SCALE GENOMIC DNA]</scope>
    <source>
        <strain evidence="3 4">M5A</strain>
    </source>
</reference>
<keyword evidence="2" id="KW-0812">Transmembrane</keyword>
<name>A0A2T0GZQ7_ACTMO</name>
<protein>
    <submittedName>
        <fullName evidence="3">Uncharacterized protein</fullName>
    </submittedName>
</protein>
<feature type="compositionally biased region" description="Basic and acidic residues" evidence="1">
    <location>
        <begin position="69"/>
        <end position="81"/>
    </location>
</feature>
<organism evidence="3 4">
    <name type="scientific">Actinopolyspora mortivallis</name>
    <dbReference type="NCBI Taxonomy" id="33906"/>
    <lineage>
        <taxon>Bacteria</taxon>
        <taxon>Bacillati</taxon>
        <taxon>Actinomycetota</taxon>
        <taxon>Actinomycetes</taxon>
        <taxon>Actinopolysporales</taxon>
        <taxon>Actinopolysporaceae</taxon>
        <taxon>Actinopolyspora</taxon>
    </lineage>
</organism>
<dbReference type="STRING" id="1050202.GCA_000384035_02599"/>
<dbReference type="Proteomes" id="UP000239352">
    <property type="component" value="Unassembled WGS sequence"/>
</dbReference>
<accession>A0A2T0GZQ7</accession>
<keyword evidence="2" id="KW-1133">Transmembrane helix</keyword>
<evidence type="ECO:0000256" key="2">
    <source>
        <dbReference type="SAM" id="Phobius"/>
    </source>
</evidence>
<gene>
    <name evidence="3" type="ORF">CEP50_04240</name>
</gene>
<dbReference type="EMBL" id="PVSR01000003">
    <property type="protein sequence ID" value="PRW64570.1"/>
    <property type="molecule type" value="Genomic_DNA"/>
</dbReference>
<dbReference type="InParanoid" id="A0A2T0GZQ7"/>
<evidence type="ECO:0000313" key="3">
    <source>
        <dbReference type="EMBL" id="PRW64570.1"/>
    </source>
</evidence>
<feature type="compositionally biased region" description="Pro residues" evidence="1">
    <location>
        <begin position="92"/>
        <end position="106"/>
    </location>
</feature>
<dbReference type="AlphaFoldDB" id="A0A2T0GZQ7"/>
<evidence type="ECO:0000256" key="1">
    <source>
        <dbReference type="SAM" id="MobiDB-lite"/>
    </source>
</evidence>